<dbReference type="EMBL" id="FWXJ01000002">
    <property type="protein sequence ID" value="SMC31622.1"/>
    <property type="molecule type" value="Genomic_DNA"/>
</dbReference>
<protein>
    <submittedName>
        <fullName evidence="3">Tripartite-type tricarboxylate transporter, receptor component TctC</fullName>
    </submittedName>
</protein>
<dbReference type="Pfam" id="PF03401">
    <property type="entry name" value="TctC"/>
    <property type="match status" value="1"/>
</dbReference>
<dbReference type="Gene3D" id="3.40.190.10">
    <property type="entry name" value="Periplasmic binding protein-like II"/>
    <property type="match status" value="1"/>
</dbReference>
<organism evidence="3 4">
    <name type="scientific">Polynucleobacter kasalickyi</name>
    <dbReference type="NCBI Taxonomy" id="1938817"/>
    <lineage>
        <taxon>Bacteria</taxon>
        <taxon>Pseudomonadati</taxon>
        <taxon>Pseudomonadota</taxon>
        <taxon>Betaproteobacteria</taxon>
        <taxon>Burkholderiales</taxon>
        <taxon>Burkholderiaceae</taxon>
        <taxon>Polynucleobacter</taxon>
    </lineage>
</organism>
<feature type="signal peptide" evidence="2">
    <location>
        <begin position="1"/>
        <end position="33"/>
    </location>
</feature>
<evidence type="ECO:0000313" key="4">
    <source>
        <dbReference type="Proteomes" id="UP000192708"/>
    </source>
</evidence>
<proteinExistence type="inferred from homology"/>
<dbReference type="InterPro" id="IPR042100">
    <property type="entry name" value="Bug_dom1"/>
</dbReference>
<keyword evidence="3" id="KW-0675">Receptor</keyword>
<gene>
    <name evidence="3" type="ORF">SAMN06296008_10217</name>
</gene>
<dbReference type="SUPFAM" id="SSF53850">
    <property type="entry name" value="Periplasmic binding protein-like II"/>
    <property type="match status" value="1"/>
</dbReference>
<dbReference type="CDD" id="cd13578">
    <property type="entry name" value="PBP2_Bug27"/>
    <property type="match status" value="1"/>
</dbReference>
<accession>A0A1W1Y613</accession>
<reference evidence="3 4" key="1">
    <citation type="submission" date="2017-04" db="EMBL/GenBank/DDBJ databases">
        <authorList>
            <person name="Afonso C.L."/>
            <person name="Miller P.J."/>
            <person name="Scott M.A."/>
            <person name="Spackman E."/>
            <person name="Goraichik I."/>
            <person name="Dimitrov K.M."/>
            <person name="Suarez D.L."/>
            <person name="Swayne D.E."/>
        </authorList>
    </citation>
    <scope>NUCLEOTIDE SEQUENCE [LARGE SCALE GENOMIC DNA]</scope>
    <source>
        <strain evidence="3 4">VK13</strain>
    </source>
</reference>
<dbReference type="Proteomes" id="UP000192708">
    <property type="component" value="Unassembled WGS sequence"/>
</dbReference>
<dbReference type="PANTHER" id="PTHR42928:SF5">
    <property type="entry name" value="BLR1237 PROTEIN"/>
    <property type="match status" value="1"/>
</dbReference>
<evidence type="ECO:0000256" key="1">
    <source>
        <dbReference type="ARBA" id="ARBA00006987"/>
    </source>
</evidence>
<sequence length="331" mass="35443">MLLQSRKFLFSKVKSWQGLIIVLCAFVSSMSFAQSDFPKQKPINLIVATGPGSSTDSIARLVAAKLTETLGWNVVVENKLGASGNIACVYVKRSNPDGYSILVHSVSFAINPSIYKNAGYDAINDFEPVALGASSPNVIGINVALPVNNLKELVSYGKKEKLSYSSSGIGTTTHLTIERFKKMTDSDFVHAPYQPAQAVGATVAGHTQISSTSMPPTIPFIKAGKLKALAVTSAQRSAALPDVPTMAEQGFPEFDDTTWFGFFSASKTPPDVLAKLNAEINRAIESKDIKEKLTGLGLDTKSLSASEFKQYVKAEVPKWAKAVKESGATAE</sequence>
<keyword evidence="2" id="KW-0732">Signal</keyword>
<comment type="similarity">
    <text evidence="1">Belongs to the UPF0065 (bug) family.</text>
</comment>
<dbReference type="OrthoDB" id="8648833at2"/>
<keyword evidence="4" id="KW-1185">Reference proteome</keyword>
<dbReference type="PIRSF" id="PIRSF017082">
    <property type="entry name" value="YflP"/>
    <property type="match status" value="1"/>
</dbReference>
<evidence type="ECO:0000256" key="2">
    <source>
        <dbReference type="SAM" id="SignalP"/>
    </source>
</evidence>
<dbReference type="InterPro" id="IPR005064">
    <property type="entry name" value="BUG"/>
</dbReference>
<dbReference type="PANTHER" id="PTHR42928">
    <property type="entry name" value="TRICARBOXYLATE-BINDING PROTEIN"/>
    <property type="match status" value="1"/>
</dbReference>
<dbReference type="RefSeq" id="WP_084282233.1">
    <property type="nucleotide sequence ID" value="NZ_FWXJ01000002.1"/>
</dbReference>
<name>A0A1W1Y613_9BURK</name>
<feature type="chain" id="PRO_5012031834" evidence="2">
    <location>
        <begin position="34"/>
        <end position="331"/>
    </location>
</feature>
<evidence type="ECO:0000313" key="3">
    <source>
        <dbReference type="EMBL" id="SMC31622.1"/>
    </source>
</evidence>
<dbReference type="STRING" id="1938817.SAMN06296008_10217"/>
<dbReference type="Gene3D" id="3.40.190.150">
    <property type="entry name" value="Bordetella uptake gene, domain 1"/>
    <property type="match status" value="1"/>
</dbReference>
<dbReference type="AlphaFoldDB" id="A0A1W1Y613"/>